<organism evidence="1">
    <name type="scientific">Arundo donax</name>
    <name type="common">Giant reed</name>
    <name type="synonym">Donax arundinaceus</name>
    <dbReference type="NCBI Taxonomy" id="35708"/>
    <lineage>
        <taxon>Eukaryota</taxon>
        <taxon>Viridiplantae</taxon>
        <taxon>Streptophyta</taxon>
        <taxon>Embryophyta</taxon>
        <taxon>Tracheophyta</taxon>
        <taxon>Spermatophyta</taxon>
        <taxon>Magnoliopsida</taxon>
        <taxon>Liliopsida</taxon>
        <taxon>Poales</taxon>
        <taxon>Poaceae</taxon>
        <taxon>PACMAD clade</taxon>
        <taxon>Arundinoideae</taxon>
        <taxon>Arundineae</taxon>
        <taxon>Arundo</taxon>
    </lineage>
</organism>
<evidence type="ECO:0000313" key="1">
    <source>
        <dbReference type="EMBL" id="JAE38931.1"/>
    </source>
</evidence>
<name>A0A0A9HVN6_ARUDO</name>
<accession>A0A0A9HVN6</accession>
<dbReference type="EMBL" id="GBRH01158965">
    <property type="protein sequence ID" value="JAE38931.1"/>
    <property type="molecule type" value="Transcribed_RNA"/>
</dbReference>
<reference evidence="1" key="1">
    <citation type="submission" date="2014-09" db="EMBL/GenBank/DDBJ databases">
        <authorList>
            <person name="Magalhaes I.L.F."/>
            <person name="Oliveira U."/>
            <person name="Santos F.R."/>
            <person name="Vidigal T.H.D.A."/>
            <person name="Brescovit A.D."/>
            <person name="Santos A.J."/>
        </authorList>
    </citation>
    <scope>NUCLEOTIDE SEQUENCE</scope>
    <source>
        <tissue evidence="1">Shoot tissue taken approximately 20 cm above the soil surface</tissue>
    </source>
</reference>
<proteinExistence type="predicted"/>
<sequence length="49" mass="5619">MIATSGNTLLCRAMVHYLLVRIGTNFSITVHRCSEHQICIRLNQCREKS</sequence>
<reference evidence="1" key="2">
    <citation type="journal article" date="2015" name="Data Brief">
        <title>Shoot transcriptome of the giant reed, Arundo donax.</title>
        <authorList>
            <person name="Barrero R.A."/>
            <person name="Guerrero F.D."/>
            <person name="Moolhuijzen P."/>
            <person name="Goolsby J.A."/>
            <person name="Tidwell J."/>
            <person name="Bellgard S.E."/>
            <person name="Bellgard M.I."/>
        </authorList>
    </citation>
    <scope>NUCLEOTIDE SEQUENCE</scope>
    <source>
        <tissue evidence="1">Shoot tissue taken approximately 20 cm above the soil surface</tissue>
    </source>
</reference>
<protein>
    <submittedName>
        <fullName evidence="1">Uncharacterized protein</fullName>
    </submittedName>
</protein>
<dbReference type="AlphaFoldDB" id="A0A0A9HVN6"/>